<organism evidence="2 3">
    <name type="scientific">Hymenobacter artigasi</name>
    <dbReference type="NCBI Taxonomy" id="2719616"/>
    <lineage>
        <taxon>Bacteria</taxon>
        <taxon>Pseudomonadati</taxon>
        <taxon>Bacteroidota</taxon>
        <taxon>Cytophagia</taxon>
        <taxon>Cytophagales</taxon>
        <taxon>Hymenobacteraceae</taxon>
        <taxon>Hymenobacter</taxon>
    </lineage>
</organism>
<evidence type="ECO:0000313" key="3">
    <source>
        <dbReference type="Proteomes" id="UP000717634"/>
    </source>
</evidence>
<dbReference type="RefSeq" id="WP_168673501.1">
    <property type="nucleotide sequence ID" value="NZ_JAAVTK010000006.1"/>
</dbReference>
<feature type="signal peptide" evidence="1">
    <location>
        <begin position="1"/>
        <end position="17"/>
    </location>
</feature>
<accession>A0ABX1HI58</accession>
<comment type="caution">
    <text evidence="2">The sequence shown here is derived from an EMBL/GenBank/DDBJ whole genome shotgun (WGS) entry which is preliminary data.</text>
</comment>
<evidence type="ECO:0000313" key="2">
    <source>
        <dbReference type="EMBL" id="NKI89885.1"/>
    </source>
</evidence>
<proteinExistence type="predicted"/>
<sequence>MFIGVALSVGICRASHAQDAVTKDAVTTDVKFFTEAAVVLTTGTILTGTLVLYPERQVLALKSANDSTYTLPARLVRGFAAKDAPDQQRAGDTYLALQRIFRVFPLPATKSTSPVAWGFYEQLSRGPGVVLLRRERAVGYQESLRGNFPGSNGLATQTPPMITFFPGATIITLYLATVAGAVVPLRKPQDVFKHFPAMEPQLRAYVRENGLNLSNDRELSFLVNHANSLAKPTP</sequence>
<keyword evidence="3" id="KW-1185">Reference proteome</keyword>
<feature type="chain" id="PRO_5047347244" evidence="1">
    <location>
        <begin position="18"/>
        <end position="234"/>
    </location>
</feature>
<gene>
    <name evidence="2" type="ORF">HBN54_002484</name>
</gene>
<dbReference type="EMBL" id="JAAVTK010000006">
    <property type="protein sequence ID" value="NKI89885.1"/>
    <property type="molecule type" value="Genomic_DNA"/>
</dbReference>
<protein>
    <submittedName>
        <fullName evidence="2">Uncharacterized protein</fullName>
    </submittedName>
</protein>
<dbReference type="Proteomes" id="UP000717634">
    <property type="component" value="Unassembled WGS sequence"/>
</dbReference>
<evidence type="ECO:0000256" key="1">
    <source>
        <dbReference type="SAM" id="SignalP"/>
    </source>
</evidence>
<keyword evidence="1" id="KW-0732">Signal</keyword>
<name>A0ABX1HI58_9BACT</name>
<reference evidence="2 3" key="1">
    <citation type="submission" date="2020-03" db="EMBL/GenBank/DDBJ databases">
        <title>Genomic Encyclopedia of Type Strains, Phase IV (KMG-V): Genome sequencing to study the core and pangenomes of soil and plant-associated prokaryotes.</title>
        <authorList>
            <person name="Whitman W."/>
        </authorList>
    </citation>
    <scope>NUCLEOTIDE SEQUENCE [LARGE SCALE GENOMIC DNA]</scope>
    <source>
        <strain evidence="2 3">1B</strain>
    </source>
</reference>